<dbReference type="PANTHER" id="PTHR45528">
    <property type="entry name" value="SENSOR HISTIDINE KINASE CPXA"/>
    <property type="match status" value="1"/>
</dbReference>
<keyword evidence="5" id="KW-0597">Phosphoprotein</keyword>
<dbReference type="RefSeq" id="WP_099392679.1">
    <property type="nucleotide sequence ID" value="NZ_PDYF01000050.1"/>
</dbReference>
<evidence type="ECO:0000256" key="13">
    <source>
        <dbReference type="ARBA" id="ARBA00023136"/>
    </source>
</evidence>
<keyword evidence="6" id="KW-0808">Transferase</keyword>
<evidence type="ECO:0000256" key="10">
    <source>
        <dbReference type="ARBA" id="ARBA00022840"/>
    </source>
</evidence>
<organism evidence="17 18">
    <name type="scientific">Pseudobutyrivibrio ruminis</name>
    <dbReference type="NCBI Taxonomy" id="46206"/>
    <lineage>
        <taxon>Bacteria</taxon>
        <taxon>Bacillati</taxon>
        <taxon>Bacillota</taxon>
        <taxon>Clostridia</taxon>
        <taxon>Lachnospirales</taxon>
        <taxon>Lachnospiraceae</taxon>
        <taxon>Pseudobutyrivibrio</taxon>
    </lineage>
</organism>
<feature type="transmembrane region" description="Helical" evidence="14">
    <location>
        <begin position="12"/>
        <end position="35"/>
    </location>
</feature>
<dbReference type="FunFam" id="3.30.565.10:FF:000006">
    <property type="entry name" value="Sensor histidine kinase WalK"/>
    <property type="match status" value="1"/>
</dbReference>
<dbReference type="AlphaFoldDB" id="A0A2G3DSN5"/>
<dbReference type="FunFam" id="1.10.287.130:FF:000001">
    <property type="entry name" value="Two-component sensor histidine kinase"/>
    <property type="match status" value="1"/>
</dbReference>
<keyword evidence="7 14" id="KW-0812">Transmembrane</keyword>
<dbReference type="InterPro" id="IPR036097">
    <property type="entry name" value="HisK_dim/P_sf"/>
</dbReference>
<sequence>MNNSRFSIRWKTFCIFLIFAIVLLGVLWLFQIVYLNDFYKIIKRRETETVLSQIEELVRNNEDDSDTIEEIAASHNLGIFITDRFGNTLYNADYIPNSHIAGMPRYIFGLFYDTAVANGGKAVVEYKGSEMQKDSQEGFLIQQLIGNQESVEIISGATPESEKGEINQGEGRVGYTISGRETTTISEFRQNIGDDRAESVIYVSIVENDHGQTVVMINSVLTPIDATVTTLEAQLKMISIIMVVFAFVLAVVNSKSVSRSIISLNDGAKKLAQGDYSVTFDSGDYMEVAELSDTLNYAAKELGKADALQKELIANVSHDLRTPLTMIKGYAEVMRDIPGENTPENVQAIIEETERLTDLVNDMLDISKLKAGTITIKPAVYNITESIKHVLERYNKLREVDGYTIDFIYDDEIYVEADEQKMYQVIYNLVNNAINYTGEDKKVTVLQKVTDGILRIEVIDTGNGVKQEDIPYVWDRYYKDKTTHKRALQGTGLGLSIVKNVLELHGAKYGVSSIRGKGATFWFELPIVQVD</sequence>
<dbReference type="SUPFAM" id="SSF55874">
    <property type="entry name" value="ATPase domain of HSP90 chaperone/DNA topoisomerase II/histidine kinase"/>
    <property type="match status" value="1"/>
</dbReference>
<evidence type="ECO:0000256" key="2">
    <source>
        <dbReference type="ARBA" id="ARBA00004651"/>
    </source>
</evidence>
<dbReference type="InterPro" id="IPR005467">
    <property type="entry name" value="His_kinase_dom"/>
</dbReference>
<evidence type="ECO:0000256" key="8">
    <source>
        <dbReference type="ARBA" id="ARBA00022741"/>
    </source>
</evidence>
<gene>
    <name evidence="17" type="ORF">CSX01_12860</name>
</gene>
<evidence type="ECO:0000256" key="1">
    <source>
        <dbReference type="ARBA" id="ARBA00000085"/>
    </source>
</evidence>
<dbReference type="PROSITE" id="PS50885">
    <property type="entry name" value="HAMP"/>
    <property type="match status" value="1"/>
</dbReference>
<dbReference type="Gene3D" id="3.30.565.10">
    <property type="entry name" value="Histidine kinase-like ATPase, C-terminal domain"/>
    <property type="match status" value="1"/>
</dbReference>
<dbReference type="EMBL" id="PDYF01000050">
    <property type="protein sequence ID" value="PHU33900.1"/>
    <property type="molecule type" value="Genomic_DNA"/>
</dbReference>
<keyword evidence="12" id="KW-0902">Two-component regulatory system</keyword>
<evidence type="ECO:0000259" key="15">
    <source>
        <dbReference type="PROSITE" id="PS50109"/>
    </source>
</evidence>
<dbReference type="GO" id="GO:0005886">
    <property type="term" value="C:plasma membrane"/>
    <property type="evidence" value="ECO:0007669"/>
    <property type="project" value="UniProtKB-SubCell"/>
</dbReference>
<evidence type="ECO:0000256" key="9">
    <source>
        <dbReference type="ARBA" id="ARBA00022777"/>
    </source>
</evidence>
<proteinExistence type="predicted"/>
<dbReference type="PANTHER" id="PTHR45528:SF1">
    <property type="entry name" value="SENSOR HISTIDINE KINASE CPXA"/>
    <property type="match status" value="1"/>
</dbReference>
<comment type="catalytic activity">
    <reaction evidence="1">
        <text>ATP + protein L-histidine = ADP + protein N-phospho-L-histidine.</text>
        <dbReference type="EC" id="2.7.13.3"/>
    </reaction>
</comment>
<feature type="domain" description="Histidine kinase" evidence="15">
    <location>
        <begin position="315"/>
        <end position="529"/>
    </location>
</feature>
<dbReference type="Pfam" id="PF02518">
    <property type="entry name" value="HATPase_c"/>
    <property type="match status" value="1"/>
</dbReference>
<dbReference type="GO" id="GO:0000155">
    <property type="term" value="F:phosphorelay sensor kinase activity"/>
    <property type="evidence" value="ECO:0007669"/>
    <property type="project" value="InterPro"/>
</dbReference>
<dbReference type="InterPro" id="IPR003661">
    <property type="entry name" value="HisK_dim/P_dom"/>
</dbReference>
<dbReference type="GO" id="GO:0005524">
    <property type="term" value="F:ATP binding"/>
    <property type="evidence" value="ECO:0007669"/>
    <property type="project" value="UniProtKB-KW"/>
</dbReference>
<dbReference type="Gene3D" id="1.10.287.130">
    <property type="match status" value="1"/>
</dbReference>
<evidence type="ECO:0000256" key="14">
    <source>
        <dbReference type="SAM" id="Phobius"/>
    </source>
</evidence>
<evidence type="ECO:0000256" key="5">
    <source>
        <dbReference type="ARBA" id="ARBA00022553"/>
    </source>
</evidence>
<accession>A0A2G3DSN5</accession>
<dbReference type="InterPro" id="IPR036890">
    <property type="entry name" value="HATPase_C_sf"/>
</dbReference>
<evidence type="ECO:0000256" key="7">
    <source>
        <dbReference type="ARBA" id="ARBA00022692"/>
    </source>
</evidence>
<evidence type="ECO:0000313" key="18">
    <source>
        <dbReference type="Proteomes" id="UP000225889"/>
    </source>
</evidence>
<dbReference type="Gene3D" id="6.10.340.10">
    <property type="match status" value="1"/>
</dbReference>
<dbReference type="Proteomes" id="UP000225889">
    <property type="component" value="Unassembled WGS sequence"/>
</dbReference>
<dbReference type="EC" id="2.7.13.3" evidence="3"/>
<evidence type="ECO:0000256" key="6">
    <source>
        <dbReference type="ARBA" id="ARBA00022679"/>
    </source>
</evidence>
<comment type="subcellular location">
    <subcellularLocation>
        <location evidence="2">Cell membrane</location>
        <topology evidence="2">Multi-pass membrane protein</topology>
    </subcellularLocation>
</comment>
<name>A0A2G3DSN5_9FIRM</name>
<evidence type="ECO:0000313" key="17">
    <source>
        <dbReference type="EMBL" id="PHU33900.1"/>
    </source>
</evidence>
<dbReference type="Pfam" id="PF00512">
    <property type="entry name" value="HisKA"/>
    <property type="match status" value="1"/>
</dbReference>
<reference evidence="17 18" key="1">
    <citation type="submission" date="2017-10" db="EMBL/GenBank/DDBJ databases">
        <title>Resolving the taxonomy of Roseburia spp., Eubacterium rectale and Agathobacter spp. through phylogenomic analysis.</title>
        <authorList>
            <person name="Sheridan P.O."/>
            <person name="Walker A.W."/>
            <person name="Duncan S.H."/>
            <person name="Scott K.P."/>
            <person name="Toole P.W.O."/>
            <person name="Luis P."/>
            <person name="Flint H.J."/>
        </authorList>
    </citation>
    <scope>NUCLEOTIDE SEQUENCE [LARGE SCALE GENOMIC DNA]</scope>
    <source>
        <strain evidence="17 18">JK626</strain>
    </source>
</reference>
<evidence type="ECO:0000259" key="16">
    <source>
        <dbReference type="PROSITE" id="PS50885"/>
    </source>
</evidence>
<evidence type="ECO:0000256" key="11">
    <source>
        <dbReference type="ARBA" id="ARBA00022989"/>
    </source>
</evidence>
<dbReference type="PRINTS" id="PR00344">
    <property type="entry name" value="BCTRLSENSOR"/>
</dbReference>
<evidence type="ECO:0000256" key="12">
    <source>
        <dbReference type="ARBA" id="ARBA00023012"/>
    </source>
</evidence>
<keyword evidence="8" id="KW-0547">Nucleotide-binding</keyword>
<dbReference type="PROSITE" id="PS50109">
    <property type="entry name" value="HIS_KIN"/>
    <property type="match status" value="1"/>
</dbReference>
<reference evidence="17 18" key="2">
    <citation type="submission" date="2017-10" db="EMBL/GenBank/DDBJ databases">
        <authorList>
            <person name="Banno H."/>
            <person name="Chua N.-H."/>
        </authorList>
    </citation>
    <scope>NUCLEOTIDE SEQUENCE [LARGE SCALE GENOMIC DNA]</scope>
    <source>
        <strain evidence="17 18">JK626</strain>
    </source>
</reference>
<keyword evidence="11 14" id="KW-1133">Transmembrane helix</keyword>
<keyword evidence="9 17" id="KW-0418">Kinase</keyword>
<dbReference type="CDD" id="cd00082">
    <property type="entry name" value="HisKA"/>
    <property type="match status" value="1"/>
</dbReference>
<dbReference type="InterPro" id="IPR004358">
    <property type="entry name" value="Sig_transdc_His_kin-like_C"/>
</dbReference>
<keyword evidence="13 14" id="KW-0472">Membrane</keyword>
<dbReference type="InterPro" id="IPR003594">
    <property type="entry name" value="HATPase_dom"/>
</dbReference>
<comment type="caution">
    <text evidence="17">The sequence shown here is derived from an EMBL/GenBank/DDBJ whole genome shotgun (WGS) entry which is preliminary data.</text>
</comment>
<dbReference type="InterPro" id="IPR050398">
    <property type="entry name" value="HssS/ArlS-like"/>
</dbReference>
<dbReference type="SUPFAM" id="SSF47384">
    <property type="entry name" value="Homodimeric domain of signal transducing histidine kinase"/>
    <property type="match status" value="1"/>
</dbReference>
<dbReference type="SMART" id="SM00387">
    <property type="entry name" value="HATPase_c"/>
    <property type="match status" value="1"/>
</dbReference>
<keyword evidence="4" id="KW-1003">Cell membrane</keyword>
<evidence type="ECO:0000256" key="4">
    <source>
        <dbReference type="ARBA" id="ARBA00022475"/>
    </source>
</evidence>
<protein>
    <recommendedName>
        <fullName evidence="3">histidine kinase</fullName>
        <ecNumber evidence="3">2.7.13.3</ecNumber>
    </recommendedName>
</protein>
<evidence type="ECO:0000256" key="3">
    <source>
        <dbReference type="ARBA" id="ARBA00012438"/>
    </source>
</evidence>
<dbReference type="InterPro" id="IPR003660">
    <property type="entry name" value="HAMP_dom"/>
</dbReference>
<feature type="domain" description="HAMP" evidence="16">
    <location>
        <begin position="255"/>
        <end position="307"/>
    </location>
</feature>
<keyword evidence="10" id="KW-0067">ATP-binding</keyword>
<dbReference type="CDD" id="cd06225">
    <property type="entry name" value="HAMP"/>
    <property type="match status" value="1"/>
</dbReference>
<dbReference type="SMART" id="SM00388">
    <property type="entry name" value="HisKA"/>
    <property type="match status" value="1"/>
</dbReference>